<dbReference type="Proteomes" id="UP000789920">
    <property type="component" value="Unassembled WGS sequence"/>
</dbReference>
<comment type="caution">
    <text evidence="1">The sequence shown here is derived from an EMBL/GenBank/DDBJ whole genome shotgun (WGS) entry which is preliminary data.</text>
</comment>
<protein>
    <submittedName>
        <fullName evidence="1">32931_t:CDS:1</fullName>
    </submittedName>
</protein>
<name>A0ACA9PNF3_9GLOM</name>
<gene>
    <name evidence="1" type="ORF">RPERSI_LOCUS11015</name>
</gene>
<evidence type="ECO:0000313" key="2">
    <source>
        <dbReference type="Proteomes" id="UP000789920"/>
    </source>
</evidence>
<feature type="non-terminal residue" evidence="1">
    <location>
        <position position="1"/>
    </location>
</feature>
<evidence type="ECO:0000313" key="1">
    <source>
        <dbReference type="EMBL" id="CAG8717498.1"/>
    </source>
</evidence>
<accession>A0ACA9PNF3</accession>
<sequence>PVETYVTIEQFFLNLAEKHILSDNLALVKKIEVRCGSSKVSVNHNVDLEYNLWKIAIEYRKHFVFRLLMSQITSPIYQHTNPFDIIFNTQNSSTLSKWKLSIKPNKKEQLWNDIITWIKKKNSSWIGPNVAETIRKPFIQDLTNTLWYIDGYNHNTFTQRYNLPKVFESFIGYNNPQDYKYACSRFNSKELNEYSDCLLKYITRLWISRLPFSRFFKELVMKLDEDLSKYTKYLIYKRAETPQNQELDYPIVNEYNNSQLEILLTNVKCTSDNIIKYKNLSLALQEKKYWQPILVNNFCSSISRENFSVFESATEQDMESLWELVLEVDDLLVPEDTSKKHIKNKSHILEFMSHCCHSRTYFFEIRKYQEAETANEDHYMLFYEIYGKDTTEKYYPSLLQKANASKLSSTFTTTNSFGINGMGFSPQVLYSQYRLNPEEKNFLKTFIETIDYTCSTTFYRISDLAKANSSLVLNDDNCNTENNLIKFQDVSNSMHEDDDSNIKDVEDYDET</sequence>
<keyword evidence="2" id="KW-1185">Reference proteome</keyword>
<organism evidence="1 2">
    <name type="scientific">Racocetra persica</name>
    <dbReference type="NCBI Taxonomy" id="160502"/>
    <lineage>
        <taxon>Eukaryota</taxon>
        <taxon>Fungi</taxon>
        <taxon>Fungi incertae sedis</taxon>
        <taxon>Mucoromycota</taxon>
        <taxon>Glomeromycotina</taxon>
        <taxon>Glomeromycetes</taxon>
        <taxon>Diversisporales</taxon>
        <taxon>Gigasporaceae</taxon>
        <taxon>Racocetra</taxon>
    </lineage>
</organism>
<feature type="non-terminal residue" evidence="1">
    <location>
        <position position="511"/>
    </location>
</feature>
<proteinExistence type="predicted"/>
<dbReference type="EMBL" id="CAJVQC010022340">
    <property type="protein sequence ID" value="CAG8717498.1"/>
    <property type="molecule type" value="Genomic_DNA"/>
</dbReference>
<reference evidence="1" key="1">
    <citation type="submission" date="2021-06" db="EMBL/GenBank/DDBJ databases">
        <authorList>
            <person name="Kallberg Y."/>
            <person name="Tangrot J."/>
            <person name="Rosling A."/>
        </authorList>
    </citation>
    <scope>NUCLEOTIDE SEQUENCE</scope>
    <source>
        <strain evidence="1">MA461A</strain>
    </source>
</reference>